<dbReference type="AlphaFoldDB" id="A0A4Z2DXX2"/>
<keyword evidence="7" id="KW-0406">Ion transport</keyword>
<evidence type="ECO:0000256" key="11">
    <source>
        <dbReference type="SAM" id="Phobius"/>
    </source>
</evidence>
<evidence type="ECO:0000256" key="1">
    <source>
        <dbReference type="ARBA" id="ARBA00004141"/>
    </source>
</evidence>
<dbReference type="STRING" id="6182.A0A4Z2DXX2"/>
<evidence type="ECO:0000313" key="13">
    <source>
        <dbReference type="EMBL" id="TNN21297.1"/>
    </source>
</evidence>
<dbReference type="GO" id="GO:0005216">
    <property type="term" value="F:monoatomic ion channel activity"/>
    <property type="evidence" value="ECO:0007669"/>
    <property type="project" value="InterPro"/>
</dbReference>
<accession>A0A4Z2DXX2</accession>
<gene>
    <name evidence="13" type="ORF">EWB00_010466</name>
</gene>
<name>A0A4Z2DXX2_SCHJA</name>
<dbReference type="PANTHER" id="PTHR47143">
    <property type="entry name" value="TRANSIENT RECEPTOR POTENTIAL CATION CHANNEL PROTEIN PAINLESS"/>
    <property type="match status" value="1"/>
</dbReference>
<evidence type="ECO:0000256" key="5">
    <source>
        <dbReference type="ARBA" id="ARBA00022989"/>
    </source>
</evidence>
<protein>
    <submittedName>
        <fullName evidence="13">Transient receptor potential cation channel subfamily A member 1</fullName>
    </submittedName>
</protein>
<feature type="transmembrane region" description="Helical" evidence="11">
    <location>
        <begin position="14"/>
        <end position="40"/>
    </location>
</feature>
<evidence type="ECO:0000256" key="3">
    <source>
        <dbReference type="ARBA" id="ARBA00022692"/>
    </source>
</evidence>
<evidence type="ECO:0000256" key="7">
    <source>
        <dbReference type="ARBA" id="ARBA00023065"/>
    </source>
</evidence>
<keyword evidence="13" id="KW-0675">Receptor</keyword>
<evidence type="ECO:0000256" key="8">
    <source>
        <dbReference type="ARBA" id="ARBA00023136"/>
    </source>
</evidence>
<dbReference type="EMBL" id="SKCS01000008">
    <property type="protein sequence ID" value="TNN21297.1"/>
    <property type="molecule type" value="Genomic_DNA"/>
</dbReference>
<proteinExistence type="predicted"/>
<keyword evidence="3 11" id="KW-0812">Transmembrane</keyword>
<evidence type="ECO:0000256" key="6">
    <source>
        <dbReference type="ARBA" id="ARBA00023043"/>
    </source>
</evidence>
<evidence type="ECO:0000256" key="2">
    <source>
        <dbReference type="ARBA" id="ARBA00022448"/>
    </source>
</evidence>
<dbReference type="Proteomes" id="UP000311919">
    <property type="component" value="Unassembled WGS sequence"/>
</dbReference>
<keyword evidence="8 11" id="KW-0472">Membrane</keyword>
<comment type="caution">
    <text evidence="13">The sequence shown here is derived from an EMBL/GenBank/DDBJ whole genome shotgun (WGS) entry which is preliminary data.</text>
</comment>
<sequence>MSSFIEVNLRSQDFGIFIIMFIHVTTTVAKLLPLFLYLLFGFAAVFQQLFQLPDEEVLNSLSNNNKLQLSDCFIGYQSLLNYSIHNITKMNRRQVNIFNSIDLTLFDTLMMMMGEYQHSTIIIESYLENHLFIMPHSKLTLVFFILFVILMPITLFNLIIGLAVGDIDKVRQSATHELISRQVYWLDSLEAIFPRWLYDKVYIQRWKIKPAIINTPTHRRSRQETDEVIKLLNQKLNIIHKKLEWFNYQLQQIMQRFSIQH</sequence>
<dbReference type="Pfam" id="PF00520">
    <property type="entry name" value="Ion_trans"/>
    <property type="match status" value="1"/>
</dbReference>
<organism evidence="13 14">
    <name type="scientific">Schistosoma japonicum</name>
    <name type="common">Blood fluke</name>
    <dbReference type="NCBI Taxonomy" id="6182"/>
    <lineage>
        <taxon>Eukaryota</taxon>
        <taxon>Metazoa</taxon>
        <taxon>Spiralia</taxon>
        <taxon>Lophotrochozoa</taxon>
        <taxon>Platyhelminthes</taxon>
        <taxon>Trematoda</taxon>
        <taxon>Digenea</taxon>
        <taxon>Strigeidida</taxon>
        <taxon>Schistosomatoidea</taxon>
        <taxon>Schistosomatidae</taxon>
        <taxon>Schistosoma</taxon>
    </lineage>
</organism>
<keyword evidence="5 11" id="KW-1133">Transmembrane helix</keyword>
<evidence type="ECO:0000256" key="9">
    <source>
        <dbReference type="ARBA" id="ARBA00023180"/>
    </source>
</evidence>
<evidence type="ECO:0000256" key="10">
    <source>
        <dbReference type="ARBA" id="ARBA00023303"/>
    </source>
</evidence>
<dbReference type="InterPro" id="IPR052076">
    <property type="entry name" value="TRP_cation_channel"/>
</dbReference>
<reference evidence="13 14" key="1">
    <citation type="submission" date="2019-03" db="EMBL/GenBank/DDBJ databases">
        <title>An improved genome assembly of the fluke Schistosoma japonicum.</title>
        <authorList>
            <person name="Hu W."/>
            <person name="Luo F."/>
            <person name="Yin M."/>
            <person name="Mo X."/>
            <person name="Sun C."/>
            <person name="Wu Q."/>
            <person name="Zhu B."/>
            <person name="Xiang M."/>
            <person name="Wang J."/>
            <person name="Wang Y."/>
            <person name="Zhang T."/>
            <person name="Xu B."/>
            <person name="Zheng H."/>
            <person name="Feng Z."/>
        </authorList>
    </citation>
    <scope>NUCLEOTIDE SEQUENCE [LARGE SCALE GENOMIC DNA]</scope>
    <source>
        <strain evidence="13">HuSjv2</strain>
        <tissue evidence="13">Worms</tissue>
    </source>
</reference>
<evidence type="ECO:0000259" key="12">
    <source>
        <dbReference type="Pfam" id="PF00520"/>
    </source>
</evidence>
<keyword evidence="4" id="KW-0677">Repeat</keyword>
<dbReference type="InterPro" id="IPR005821">
    <property type="entry name" value="Ion_trans_dom"/>
</dbReference>
<dbReference type="PANTHER" id="PTHR47143:SF1">
    <property type="entry name" value="ION_TRANS DOMAIN-CONTAINING PROTEIN"/>
    <property type="match status" value="1"/>
</dbReference>
<keyword evidence="14" id="KW-1185">Reference proteome</keyword>
<dbReference type="GO" id="GO:1902495">
    <property type="term" value="C:transmembrane transporter complex"/>
    <property type="evidence" value="ECO:0007669"/>
    <property type="project" value="TreeGrafter"/>
</dbReference>
<comment type="subcellular location">
    <subcellularLocation>
        <location evidence="1">Membrane</location>
        <topology evidence="1">Multi-pass membrane protein</topology>
    </subcellularLocation>
</comment>
<feature type="transmembrane region" description="Helical" evidence="11">
    <location>
        <begin position="141"/>
        <end position="164"/>
    </location>
</feature>
<evidence type="ECO:0000256" key="4">
    <source>
        <dbReference type="ARBA" id="ARBA00022737"/>
    </source>
</evidence>
<dbReference type="OrthoDB" id="1661883at2759"/>
<feature type="domain" description="Ion transport" evidence="12">
    <location>
        <begin position="7"/>
        <end position="173"/>
    </location>
</feature>
<keyword evidence="6" id="KW-0040">ANK repeat</keyword>
<keyword evidence="10" id="KW-0407">Ion channel</keyword>
<keyword evidence="9" id="KW-0325">Glycoprotein</keyword>
<evidence type="ECO:0000313" key="14">
    <source>
        <dbReference type="Proteomes" id="UP000311919"/>
    </source>
</evidence>
<keyword evidence="2" id="KW-0813">Transport</keyword>